<dbReference type="InterPro" id="IPR046848">
    <property type="entry name" value="E_motif"/>
</dbReference>
<gene>
    <name evidence="5" type="ORF">DKX38_025463</name>
</gene>
<dbReference type="GO" id="GO:0003723">
    <property type="term" value="F:RNA binding"/>
    <property type="evidence" value="ECO:0007669"/>
    <property type="project" value="InterPro"/>
</dbReference>
<protein>
    <recommendedName>
        <fullName evidence="4">DYW domain-containing protein</fullName>
    </recommendedName>
</protein>
<dbReference type="SUPFAM" id="SSF48452">
    <property type="entry name" value="TPR-like"/>
    <property type="match status" value="1"/>
</dbReference>
<dbReference type="Pfam" id="PF12854">
    <property type="entry name" value="PPR_1"/>
    <property type="match status" value="1"/>
</dbReference>
<evidence type="ECO:0000313" key="5">
    <source>
        <dbReference type="EMBL" id="KAB5521144.1"/>
    </source>
</evidence>
<dbReference type="PANTHER" id="PTHR47926:SF468">
    <property type="entry name" value="PENTATRICOPEPTIDE REPEAT-CONTAINING PROTEIN"/>
    <property type="match status" value="1"/>
</dbReference>
<keyword evidence="2" id="KW-0677">Repeat</keyword>
<dbReference type="Pfam" id="PF20431">
    <property type="entry name" value="E_motif"/>
    <property type="match status" value="1"/>
</dbReference>
<dbReference type="Pfam" id="PF20430">
    <property type="entry name" value="Eplus_motif"/>
    <property type="match status" value="1"/>
</dbReference>
<feature type="repeat" description="PPR" evidence="3">
    <location>
        <begin position="42"/>
        <end position="72"/>
    </location>
</feature>
<dbReference type="InterPro" id="IPR046849">
    <property type="entry name" value="E2_motif"/>
</dbReference>
<evidence type="ECO:0000313" key="6">
    <source>
        <dbReference type="Proteomes" id="UP000326939"/>
    </source>
</evidence>
<name>A0A5N5JSU2_9ROSI</name>
<dbReference type="EMBL" id="VDCV01000016">
    <property type="protein sequence ID" value="KAB5521144.1"/>
    <property type="molecule type" value="Genomic_DNA"/>
</dbReference>
<dbReference type="Pfam" id="PF01535">
    <property type="entry name" value="PPR"/>
    <property type="match status" value="3"/>
</dbReference>
<dbReference type="FunFam" id="1.25.40.10:FF:000031">
    <property type="entry name" value="Pentatricopeptide repeat-containing protein mitochondrial"/>
    <property type="match status" value="1"/>
</dbReference>
<feature type="repeat" description="PPR" evidence="3">
    <location>
        <begin position="166"/>
        <end position="200"/>
    </location>
</feature>
<dbReference type="NCBIfam" id="TIGR00756">
    <property type="entry name" value="PPR"/>
    <property type="match status" value="6"/>
</dbReference>
<proteinExistence type="inferred from homology"/>
<feature type="repeat" description="PPR" evidence="3">
    <location>
        <begin position="135"/>
        <end position="165"/>
    </location>
</feature>
<comment type="similarity">
    <text evidence="1">Belongs to the PPR family. PCMP-H subfamily.</text>
</comment>
<feature type="repeat" description="PPR" evidence="3">
    <location>
        <begin position="73"/>
        <end position="107"/>
    </location>
</feature>
<dbReference type="InterPro" id="IPR011990">
    <property type="entry name" value="TPR-like_helical_dom_sf"/>
</dbReference>
<dbReference type="InterPro" id="IPR032867">
    <property type="entry name" value="DYW_dom"/>
</dbReference>
<dbReference type="InterPro" id="IPR046960">
    <property type="entry name" value="PPR_At4g14850-like_plant"/>
</dbReference>
<reference evidence="6" key="1">
    <citation type="journal article" date="2019" name="Gigascience">
        <title>De novo genome assembly of the endangered Acer yangbiense, a plant species with extremely small populations endemic to Yunnan Province, China.</title>
        <authorList>
            <person name="Yang J."/>
            <person name="Wariss H.M."/>
            <person name="Tao L."/>
            <person name="Zhang R."/>
            <person name="Yun Q."/>
            <person name="Hollingsworth P."/>
            <person name="Dao Z."/>
            <person name="Luo G."/>
            <person name="Guo H."/>
            <person name="Ma Y."/>
            <person name="Sun W."/>
        </authorList>
    </citation>
    <scope>NUCLEOTIDE SEQUENCE [LARGE SCALE GENOMIC DNA]</scope>
    <source>
        <strain evidence="6">cv. br00</strain>
    </source>
</reference>
<dbReference type="PANTHER" id="PTHR47926">
    <property type="entry name" value="PENTATRICOPEPTIDE REPEAT-CONTAINING PROTEIN"/>
    <property type="match status" value="1"/>
</dbReference>
<organism evidence="5 6">
    <name type="scientific">Salix brachista</name>
    <dbReference type="NCBI Taxonomy" id="2182728"/>
    <lineage>
        <taxon>Eukaryota</taxon>
        <taxon>Viridiplantae</taxon>
        <taxon>Streptophyta</taxon>
        <taxon>Embryophyta</taxon>
        <taxon>Tracheophyta</taxon>
        <taxon>Spermatophyta</taxon>
        <taxon>Magnoliopsida</taxon>
        <taxon>eudicotyledons</taxon>
        <taxon>Gunneridae</taxon>
        <taxon>Pentapetalae</taxon>
        <taxon>rosids</taxon>
        <taxon>fabids</taxon>
        <taxon>Malpighiales</taxon>
        <taxon>Salicaceae</taxon>
        <taxon>Saliceae</taxon>
        <taxon>Salix</taxon>
    </lineage>
</organism>
<dbReference type="GO" id="GO:0009451">
    <property type="term" value="P:RNA modification"/>
    <property type="evidence" value="ECO:0007669"/>
    <property type="project" value="InterPro"/>
</dbReference>
<dbReference type="GO" id="GO:0008270">
    <property type="term" value="F:zinc ion binding"/>
    <property type="evidence" value="ECO:0007669"/>
    <property type="project" value="InterPro"/>
</dbReference>
<evidence type="ECO:0000256" key="1">
    <source>
        <dbReference type="ARBA" id="ARBA00006643"/>
    </source>
</evidence>
<dbReference type="FunFam" id="1.25.40.10:FF:000344">
    <property type="entry name" value="Pentatricopeptide repeat-containing protein"/>
    <property type="match status" value="1"/>
</dbReference>
<feature type="domain" description="DYW" evidence="4">
    <location>
        <begin position="583"/>
        <end position="672"/>
    </location>
</feature>
<dbReference type="PROSITE" id="PS51375">
    <property type="entry name" value="PPR"/>
    <property type="match status" value="5"/>
</dbReference>
<comment type="caution">
    <text evidence="5">The sequence shown here is derived from an EMBL/GenBank/DDBJ whole genome shotgun (WGS) entry which is preliminary data.</text>
</comment>
<dbReference type="Proteomes" id="UP000326939">
    <property type="component" value="Chromosome 16"/>
</dbReference>
<evidence type="ECO:0000256" key="3">
    <source>
        <dbReference type="PROSITE-ProRule" id="PRU00708"/>
    </source>
</evidence>
<accession>A0A5N5JSU2</accession>
<evidence type="ECO:0000256" key="2">
    <source>
        <dbReference type="ARBA" id="ARBA00022737"/>
    </source>
</evidence>
<dbReference type="Pfam" id="PF14432">
    <property type="entry name" value="DYW_deaminase"/>
    <property type="match status" value="1"/>
</dbReference>
<keyword evidence="6" id="KW-1185">Reference proteome</keyword>
<dbReference type="Gene3D" id="1.25.40.10">
    <property type="entry name" value="Tetratricopeptide repeat domain"/>
    <property type="match status" value="5"/>
</dbReference>
<dbReference type="AlphaFoldDB" id="A0A5N5JSU2"/>
<dbReference type="FunFam" id="1.25.40.10:FF:000366">
    <property type="entry name" value="Pentatricopeptide (PPR) repeat-containing protein"/>
    <property type="match status" value="1"/>
</dbReference>
<sequence length="962" mass="108688">MAHIMRYTRTITPSYTTSLANHLKNHRLDQARLLFDKIPSPNIHLYTKMIAGYTRNDRLWDALKLFDKMSVRDVVSWNSMIKGCLDCRNLGMATRLFNEMPEKNVISWTTMVNGYLKFGRVEVAQRLFLDMQVKDVAAWNAMVHGYFENGRVEEGVRLFDEMPVRDVISWTSMIGGLDLNGKSEEALFVFKKMLSSGVEPTWSTFACVLSACANAVEFNLGFQVHGHVVKLGCCFHEFISASLITFYANCMKIEDAHKIFNETLTKNVVKWTALLTGYVWNNKHQDALRVFGDMTKMGVLPNQSTFSSTLNACCGLEALDKGKEIHTMAIRLGFENDVFVGNSLIVMYTECGNVNTAIAVFRKINEKDIVLWNSIIVGSAQHGFGTWALIFFNQMIRAGVDADEITFTGLLSACSRSGMLQKGRCFFEYISRHKSNALRLQHFACMVDILGRCGKLDEAEELVRNMPVKANSMIWLALLSACRMHSNLEIAERCAKRILDLDPSCSAAYVLLSNIYASSGRWADVSRMRVKMKRAGLAKQPGSSWVVLRGKKHEFLSADRSHPLSERIYEKLDWLGKKLKEFGHVPDKKFALHDVEDEQKEEMLSFHSERLAIAFGLVSTVEGSTITVMKNLRVCGDCHSVIKLISKIVGRKIVVRDSGRFHHFKNGICTLKHLYDDQNKDFEEEEHGIMQINLSLNRTMAVAQMMILKKDEGFEMCESEDVFGSFDKAQNVRVGLVVSFMRVNAHPYDCLRKNSHRLSQVTGFFDGSPSFKSLCKDHVCSDEHIEVAAEAAREGVVLLKNGVPCRYATPLDDISSYGEVIYEMGCGEMACWNDSLIFPATEAAKKAGVTLLLMGLDLSIEAETSVYPGRTYKFYNSSTVYPFGYGLSHTEFKNELVSPAENSPKYRGIRMEVKWSWFTRNPQMVLVGLMPSKSLDLRGCLWQQIELQPLASRLIFLLGVRD</sequence>
<dbReference type="InterPro" id="IPR002885">
    <property type="entry name" value="PPR_rpt"/>
</dbReference>
<evidence type="ECO:0000259" key="4">
    <source>
        <dbReference type="Pfam" id="PF14432"/>
    </source>
</evidence>
<feature type="repeat" description="PPR" evidence="3">
    <location>
        <begin position="267"/>
        <end position="301"/>
    </location>
</feature>
<dbReference type="Pfam" id="PF13041">
    <property type="entry name" value="PPR_2"/>
    <property type="match status" value="3"/>
</dbReference>